<gene>
    <name evidence="2" type="ORF">D8S85_14215</name>
</gene>
<proteinExistence type="predicted"/>
<dbReference type="AlphaFoldDB" id="A0A3Q9IQR2"/>
<feature type="transmembrane region" description="Helical" evidence="1">
    <location>
        <begin position="38"/>
        <end position="64"/>
    </location>
</feature>
<evidence type="ECO:0000256" key="1">
    <source>
        <dbReference type="SAM" id="Phobius"/>
    </source>
</evidence>
<dbReference type="RefSeq" id="WP_106481238.1">
    <property type="nucleotide sequence ID" value="NZ_CP032819.1"/>
</dbReference>
<protein>
    <recommendedName>
        <fullName evidence="4">DUF304 domain-containing protein</fullName>
    </recommendedName>
</protein>
<dbReference type="EMBL" id="CP032819">
    <property type="protein sequence ID" value="AZS30586.1"/>
    <property type="molecule type" value="Genomic_DNA"/>
</dbReference>
<keyword evidence="1" id="KW-1133">Transmembrane helix</keyword>
<dbReference type="KEGG" id="buy:D8S85_14215"/>
<keyword evidence="1" id="KW-0472">Membrane</keyword>
<evidence type="ECO:0008006" key="4">
    <source>
        <dbReference type="Google" id="ProtNLM"/>
    </source>
</evidence>
<feature type="transmembrane region" description="Helical" evidence="1">
    <location>
        <begin position="12"/>
        <end position="32"/>
    </location>
</feature>
<sequence>MKKFRRSFGKTTTFKHMFMPFLIPLLLFFIFYDYNLNLVAWCYLLLVVLIFLIALIFQLFYIVLEDNFFVIKNGICPFLYEKHFYKDVEKVNIKRLGGMAPPYIQVITKKNRKHAWKYIIDLVAPKEYDKLVEVIKSKGVVVDNENLVNWN</sequence>
<dbReference type="OrthoDB" id="1105022at2"/>
<keyword evidence="3" id="KW-1185">Reference proteome</keyword>
<name>A0A3Q9IQR2_9BACT</name>
<evidence type="ECO:0000313" key="2">
    <source>
        <dbReference type="EMBL" id="AZS30586.1"/>
    </source>
</evidence>
<keyword evidence="1" id="KW-0812">Transmembrane</keyword>
<evidence type="ECO:0000313" key="3">
    <source>
        <dbReference type="Proteomes" id="UP000270673"/>
    </source>
</evidence>
<organism evidence="2 3">
    <name type="scientific">Butyricimonas faecalis</name>
    <dbReference type="NCBI Taxonomy" id="2093856"/>
    <lineage>
        <taxon>Bacteria</taxon>
        <taxon>Pseudomonadati</taxon>
        <taxon>Bacteroidota</taxon>
        <taxon>Bacteroidia</taxon>
        <taxon>Bacteroidales</taxon>
        <taxon>Odoribacteraceae</taxon>
        <taxon>Butyricimonas</taxon>
    </lineage>
</organism>
<reference evidence="2 3" key="1">
    <citation type="submission" date="2018-10" db="EMBL/GenBank/DDBJ databases">
        <title>Butyricimonas faecalis sp. nov., isolated from human faeces and emended description of the genus Butyricimonas.</title>
        <authorList>
            <person name="Le Roy T."/>
            <person name="Van der Smissen P."/>
            <person name="Paquot A."/>
            <person name="Delzenne N."/>
            <person name="Muccioli G."/>
            <person name="Collet J.-F."/>
            <person name="Cani P.D."/>
        </authorList>
    </citation>
    <scope>NUCLEOTIDE SEQUENCE [LARGE SCALE GENOMIC DNA]</scope>
    <source>
        <strain evidence="2 3">H184</strain>
    </source>
</reference>
<dbReference type="Proteomes" id="UP000270673">
    <property type="component" value="Chromosome"/>
</dbReference>
<accession>A0A3Q9IQR2</accession>